<dbReference type="AlphaFoldDB" id="A0A183A468"/>
<dbReference type="Proteomes" id="UP000272942">
    <property type="component" value="Unassembled WGS sequence"/>
</dbReference>
<evidence type="ECO:0000313" key="3">
    <source>
        <dbReference type="WBParaSite" id="ECPE_0000175301-mRNA-1"/>
    </source>
</evidence>
<organism evidence="3">
    <name type="scientific">Echinostoma caproni</name>
    <dbReference type="NCBI Taxonomy" id="27848"/>
    <lineage>
        <taxon>Eukaryota</taxon>
        <taxon>Metazoa</taxon>
        <taxon>Spiralia</taxon>
        <taxon>Lophotrochozoa</taxon>
        <taxon>Platyhelminthes</taxon>
        <taxon>Trematoda</taxon>
        <taxon>Digenea</taxon>
        <taxon>Plagiorchiida</taxon>
        <taxon>Echinostomata</taxon>
        <taxon>Echinostomatoidea</taxon>
        <taxon>Echinostomatidae</taxon>
        <taxon>Echinostoma</taxon>
    </lineage>
</organism>
<gene>
    <name evidence="1" type="ORF">ECPE_LOCUS1753</name>
</gene>
<sequence length="46" mass="5196">MSAEEARVEWHTVLLKVSELLSIKFHNPAPNFPQPTSIKISVHLSL</sequence>
<keyword evidence="2" id="KW-1185">Reference proteome</keyword>
<name>A0A183A468_9TREM</name>
<proteinExistence type="predicted"/>
<reference evidence="1 2" key="2">
    <citation type="submission" date="2018-11" db="EMBL/GenBank/DDBJ databases">
        <authorList>
            <consortium name="Pathogen Informatics"/>
        </authorList>
    </citation>
    <scope>NUCLEOTIDE SEQUENCE [LARGE SCALE GENOMIC DNA]</scope>
    <source>
        <strain evidence="1 2">Egypt</strain>
    </source>
</reference>
<protein>
    <submittedName>
        <fullName evidence="3">PH domain-containing protein</fullName>
    </submittedName>
</protein>
<evidence type="ECO:0000313" key="1">
    <source>
        <dbReference type="EMBL" id="VDP45704.1"/>
    </source>
</evidence>
<evidence type="ECO:0000313" key="2">
    <source>
        <dbReference type="Proteomes" id="UP000272942"/>
    </source>
</evidence>
<accession>A0A183A468</accession>
<dbReference type="WBParaSite" id="ECPE_0000175301-mRNA-1">
    <property type="protein sequence ID" value="ECPE_0000175301-mRNA-1"/>
    <property type="gene ID" value="ECPE_0000175301"/>
</dbReference>
<reference evidence="3" key="1">
    <citation type="submission" date="2016-06" db="UniProtKB">
        <authorList>
            <consortium name="WormBaseParasite"/>
        </authorList>
    </citation>
    <scope>IDENTIFICATION</scope>
</reference>
<dbReference type="EMBL" id="UZAN01014558">
    <property type="protein sequence ID" value="VDP45704.1"/>
    <property type="molecule type" value="Genomic_DNA"/>
</dbReference>